<reference evidence="2" key="1">
    <citation type="submission" date="2020-06" db="EMBL/GenBank/DDBJ databases">
        <title>Draft genomic sequecing of Geomonas sp. Red745.</title>
        <authorList>
            <person name="Itoh H."/>
            <person name="Xu Z.X."/>
            <person name="Ushijima N."/>
            <person name="Masuda Y."/>
            <person name="Shiratori Y."/>
            <person name="Senoo K."/>
        </authorList>
    </citation>
    <scope>NUCLEOTIDE SEQUENCE [LARGE SCALE GENOMIC DNA]</scope>
    <source>
        <strain evidence="2">Red745</strain>
    </source>
</reference>
<sequence>MAEPADDLLQLRGVGKVLAQRLNEAGLGSFSAMVEAGEPGLRKVSGISPSRIDSLLEQAQQLTAASAEQPPSSSAALQQRLAQVKERMQTLAEQTREQFADRLAGKQGKKLAGDLVRIDDALSRLGDGGKKGAKRAAKALNKVEKRVTDLDGISLKKVHKRLKKARKALIKAL</sequence>
<comment type="caution">
    <text evidence="1">The sequence shown here is derived from an EMBL/GenBank/DDBJ whole genome shotgun (WGS) entry which is preliminary data.</text>
</comment>
<keyword evidence="2" id="KW-1185">Reference proteome</keyword>
<evidence type="ECO:0000313" key="1">
    <source>
        <dbReference type="EMBL" id="GFO69771.1"/>
    </source>
</evidence>
<dbReference type="RefSeq" id="WP_183362357.1">
    <property type="nucleotide sequence ID" value="NZ_BLXZ01000007.1"/>
</dbReference>
<name>A0A6V8NB88_9BACT</name>
<dbReference type="AlphaFoldDB" id="A0A6V8NB88"/>
<evidence type="ECO:0000313" key="2">
    <source>
        <dbReference type="Proteomes" id="UP000587586"/>
    </source>
</evidence>
<accession>A0A6V8NB88</accession>
<dbReference type="SUPFAM" id="SSF47794">
    <property type="entry name" value="Rad51 N-terminal domain-like"/>
    <property type="match status" value="1"/>
</dbReference>
<dbReference type="GO" id="GO:0000166">
    <property type="term" value="F:nucleotide binding"/>
    <property type="evidence" value="ECO:0007669"/>
    <property type="project" value="InterPro"/>
</dbReference>
<dbReference type="Proteomes" id="UP000587586">
    <property type="component" value="Unassembled WGS sequence"/>
</dbReference>
<gene>
    <name evidence="1" type="ORF">GMLC_33500</name>
</gene>
<dbReference type="InterPro" id="IPR010995">
    <property type="entry name" value="DNA_repair_Rad51/TF_NusA_a-hlx"/>
</dbReference>
<dbReference type="EMBL" id="BLXZ01000007">
    <property type="protein sequence ID" value="GFO69771.1"/>
    <property type="molecule type" value="Genomic_DNA"/>
</dbReference>
<organism evidence="1 2">
    <name type="scientific">Geomonas limicola</name>
    <dbReference type="NCBI Taxonomy" id="2740186"/>
    <lineage>
        <taxon>Bacteria</taxon>
        <taxon>Pseudomonadati</taxon>
        <taxon>Thermodesulfobacteriota</taxon>
        <taxon>Desulfuromonadia</taxon>
        <taxon>Geobacterales</taxon>
        <taxon>Geobacteraceae</taxon>
        <taxon>Geomonas</taxon>
    </lineage>
</organism>
<protein>
    <recommendedName>
        <fullName evidence="3">DNA-binding protein</fullName>
    </recommendedName>
</protein>
<proteinExistence type="predicted"/>
<evidence type="ECO:0008006" key="3">
    <source>
        <dbReference type="Google" id="ProtNLM"/>
    </source>
</evidence>
<dbReference type="Pfam" id="PF14520">
    <property type="entry name" value="HHH_5"/>
    <property type="match status" value="1"/>
</dbReference>
<dbReference type="Gene3D" id="1.10.150.20">
    <property type="entry name" value="5' to 3' exonuclease, C-terminal subdomain"/>
    <property type="match status" value="1"/>
</dbReference>